<evidence type="ECO:0000256" key="5">
    <source>
        <dbReference type="PROSITE-ProRule" id="PRU00042"/>
    </source>
</evidence>
<evidence type="ECO:0000256" key="2">
    <source>
        <dbReference type="ARBA" id="ARBA00022737"/>
    </source>
</evidence>
<evidence type="ECO:0000256" key="3">
    <source>
        <dbReference type="ARBA" id="ARBA00022771"/>
    </source>
</evidence>
<dbReference type="Proteomes" id="UP001652621">
    <property type="component" value="Unplaced"/>
</dbReference>
<gene>
    <name evidence="8" type="primary">LOC101890433</name>
</gene>
<keyword evidence="3 5" id="KW-0863">Zinc-finger</keyword>
<keyword evidence="4" id="KW-0862">Zinc</keyword>
<dbReference type="PANTHER" id="PTHR24408">
    <property type="entry name" value="ZINC FINGER PROTEIN"/>
    <property type="match status" value="1"/>
</dbReference>
<dbReference type="Pfam" id="PF00096">
    <property type="entry name" value="zf-C2H2"/>
    <property type="match status" value="4"/>
</dbReference>
<dbReference type="RefSeq" id="XP_058988191.1">
    <property type="nucleotide sequence ID" value="XM_059132208.1"/>
</dbReference>
<dbReference type="InterPro" id="IPR013087">
    <property type="entry name" value="Znf_C2H2_type"/>
</dbReference>
<dbReference type="PANTHER" id="PTHR24408:SF58">
    <property type="entry name" value="TRANSCRIPTION FACTOR (TFIIIA), PUTATIVE (AFU_ORTHOLOGUE AFUA_1G05150)-RELATED"/>
    <property type="match status" value="1"/>
</dbReference>
<reference evidence="8" key="1">
    <citation type="submission" date="2025-08" db="UniProtKB">
        <authorList>
            <consortium name="RefSeq"/>
        </authorList>
    </citation>
    <scope>IDENTIFICATION</scope>
    <source>
        <strain evidence="8">Aabys</strain>
        <tissue evidence="8">Whole body</tissue>
    </source>
</reference>
<dbReference type="InterPro" id="IPR036236">
    <property type="entry name" value="Znf_C2H2_sf"/>
</dbReference>
<keyword evidence="2" id="KW-0677">Repeat</keyword>
<dbReference type="PROSITE" id="PS50157">
    <property type="entry name" value="ZINC_FINGER_C2H2_2"/>
    <property type="match status" value="7"/>
</dbReference>
<dbReference type="SMART" id="SM00355">
    <property type="entry name" value="ZnF_C2H2"/>
    <property type="match status" value="8"/>
</dbReference>
<sequence length="334" mass="39131">MGKDCLETSLEVVDEVNPVHEDEKTNVEEINIISRDHMQMKNPTTQEEYVFEEKEYGNDLFQDPPCDDQLQCDESPKLSSKSRGQPPYICGYGNCKRQFNRWVYYEKHLKHHNCSTVIFKCDVNNCNRKYKNKSALNIHQRKAHNIGPELKQHMCEKCGKVFKSSTVLKDHSFTHVDRSELPYVCNEADCSKKFSTKEKLKIHKLRHAGVRNYICPHCGMRKTTRNELKIHINYHTLERTWPCQFCSKVCHSAGNLKMHVRNIHERTKDFACSYCERTFAKADTRKYHEMTHTGEKPHACEICGRRFLQPAALRTHRKIHRKIENSTDSKEVGT</sequence>
<dbReference type="Gene3D" id="3.30.160.60">
    <property type="entry name" value="Classic Zinc Finger"/>
    <property type="match status" value="7"/>
</dbReference>
<dbReference type="PROSITE" id="PS00028">
    <property type="entry name" value="ZINC_FINGER_C2H2_1"/>
    <property type="match status" value="7"/>
</dbReference>
<protein>
    <submittedName>
        <fullName evidence="8">Zinc finger protein 239</fullName>
    </submittedName>
</protein>
<feature type="domain" description="C2H2-type" evidence="6">
    <location>
        <begin position="270"/>
        <end position="297"/>
    </location>
</feature>
<feature type="domain" description="C2H2-type" evidence="6">
    <location>
        <begin position="183"/>
        <end position="212"/>
    </location>
</feature>
<keyword evidence="7" id="KW-1185">Reference proteome</keyword>
<evidence type="ECO:0000256" key="4">
    <source>
        <dbReference type="ARBA" id="ARBA00022833"/>
    </source>
</evidence>
<feature type="domain" description="C2H2-type" evidence="6">
    <location>
        <begin position="213"/>
        <end position="240"/>
    </location>
</feature>
<feature type="domain" description="C2H2-type" evidence="6">
    <location>
        <begin position="119"/>
        <end position="144"/>
    </location>
</feature>
<dbReference type="GeneID" id="101890433"/>
<evidence type="ECO:0000313" key="7">
    <source>
        <dbReference type="Proteomes" id="UP001652621"/>
    </source>
</evidence>
<proteinExistence type="predicted"/>
<feature type="domain" description="C2H2-type" evidence="6">
    <location>
        <begin position="153"/>
        <end position="180"/>
    </location>
</feature>
<feature type="domain" description="C2H2-type" evidence="6">
    <location>
        <begin position="241"/>
        <end position="269"/>
    </location>
</feature>
<accession>A0ABM3VQW7</accession>
<evidence type="ECO:0000313" key="8">
    <source>
        <dbReference type="RefSeq" id="XP_058988191.1"/>
    </source>
</evidence>
<name>A0ABM3VQW7_MUSDO</name>
<keyword evidence="1" id="KW-0479">Metal-binding</keyword>
<evidence type="ECO:0000256" key="1">
    <source>
        <dbReference type="ARBA" id="ARBA00022723"/>
    </source>
</evidence>
<feature type="domain" description="C2H2-type" evidence="6">
    <location>
        <begin position="298"/>
        <end position="325"/>
    </location>
</feature>
<evidence type="ECO:0000259" key="6">
    <source>
        <dbReference type="PROSITE" id="PS50157"/>
    </source>
</evidence>
<dbReference type="SUPFAM" id="SSF57667">
    <property type="entry name" value="beta-beta-alpha zinc fingers"/>
    <property type="match status" value="4"/>
</dbReference>
<organism evidence="7 8">
    <name type="scientific">Musca domestica</name>
    <name type="common">House fly</name>
    <dbReference type="NCBI Taxonomy" id="7370"/>
    <lineage>
        <taxon>Eukaryota</taxon>
        <taxon>Metazoa</taxon>
        <taxon>Ecdysozoa</taxon>
        <taxon>Arthropoda</taxon>
        <taxon>Hexapoda</taxon>
        <taxon>Insecta</taxon>
        <taxon>Pterygota</taxon>
        <taxon>Neoptera</taxon>
        <taxon>Endopterygota</taxon>
        <taxon>Diptera</taxon>
        <taxon>Brachycera</taxon>
        <taxon>Muscomorpha</taxon>
        <taxon>Muscoidea</taxon>
        <taxon>Muscidae</taxon>
        <taxon>Musca</taxon>
    </lineage>
</organism>